<protein>
    <submittedName>
        <fullName evidence="1">Uncharacterized protein</fullName>
    </submittedName>
</protein>
<keyword evidence="2" id="KW-1185">Reference proteome</keyword>
<name>A0ABR3LAY8_9TELE</name>
<evidence type="ECO:0000313" key="1">
    <source>
        <dbReference type="EMBL" id="KAL1248703.1"/>
    </source>
</evidence>
<accession>A0ABR3LAY8</accession>
<comment type="caution">
    <text evidence="1">The sequence shown here is derived from an EMBL/GenBank/DDBJ whole genome shotgun (WGS) entry which is preliminary data.</text>
</comment>
<evidence type="ECO:0000313" key="2">
    <source>
        <dbReference type="Proteomes" id="UP001558613"/>
    </source>
</evidence>
<dbReference type="EMBL" id="JAYMGO010000024">
    <property type="protein sequence ID" value="KAL1248703.1"/>
    <property type="molecule type" value="Genomic_DNA"/>
</dbReference>
<reference evidence="1 2" key="1">
    <citation type="submission" date="2023-09" db="EMBL/GenBank/DDBJ databases">
        <authorList>
            <person name="Wang M."/>
        </authorList>
    </citation>
    <scope>NUCLEOTIDE SEQUENCE [LARGE SCALE GENOMIC DNA]</scope>
    <source>
        <strain evidence="1">GT-2023</strain>
        <tissue evidence="1">Liver</tissue>
    </source>
</reference>
<sequence length="127" mass="14270">MQHHVQTAHIFHNNLSVCLGNGHSIAKQITAAVRATADTRVKRALSRTLLHTRSEAWPRHTLSEPQRQEEESQLERIGYCVRVFVCAAALPVSWTSARLLEQHTCVPTAEKNIDLPISVQNCHCTKL</sequence>
<gene>
    <name evidence="1" type="ORF">QQF64_022021</name>
</gene>
<dbReference type="Proteomes" id="UP001558613">
    <property type="component" value="Unassembled WGS sequence"/>
</dbReference>
<organism evidence="1 2">
    <name type="scientific">Cirrhinus molitorella</name>
    <name type="common">mud carp</name>
    <dbReference type="NCBI Taxonomy" id="172907"/>
    <lineage>
        <taxon>Eukaryota</taxon>
        <taxon>Metazoa</taxon>
        <taxon>Chordata</taxon>
        <taxon>Craniata</taxon>
        <taxon>Vertebrata</taxon>
        <taxon>Euteleostomi</taxon>
        <taxon>Actinopterygii</taxon>
        <taxon>Neopterygii</taxon>
        <taxon>Teleostei</taxon>
        <taxon>Ostariophysi</taxon>
        <taxon>Cypriniformes</taxon>
        <taxon>Cyprinidae</taxon>
        <taxon>Labeoninae</taxon>
        <taxon>Labeonini</taxon>
        <taxon>Cirrhinus</taxon>
    </lineage>
</organism>
<proteinExistence type="predicted"/>